<organism evidence="3 4">
    <name type="scientific">Modicisalibacter xianhensis</name>
    <dbReference type="NCBI Taxonomy" id="442341"/>
    <lineage>
        <taxon>Bacteria</taxon>
        <taxon>Pseudomonadati</taxon>
        <taxon>Pseudomonadota</taxon>
        <taxon>Gammaproteobacteria</taxon>
        <taxon>Oceanospirillales</taxon>
        <taxon>Halomonadaceae</taxon>
        <taxon>Modicisalibacter</taxon>
    </lineage>
</organism>
<dbReference type="AlphaFoldDB" id="A0A1I2ZNC0"/>
<dbReference type="RefSeq" id="WP_092844124.1">
    <property type="nucleotide sequence ID" value="NZ_FOPY01000003.1"/>
</dbReference>
<feature type="domain" description="GmrSD restriction endonucleases C-terminal" evidence="2">
    <location>
        <begin position="413"/>
        <end position="586"/>
    </location>
</feature>
<evidence type="ECO:0000259" key="1">
    <source>
        <dbReference type="Pfam" id="PF03235"/>
    </source>
</evidence>
<dbReference type="InterPro" id="IPR011089">
    <property type="entry name" value="GmrSD_C"/>
</dbReference>
<feature type="domain" description="GmrSD restriction endonucleases N-terminal" evidence="1">
    <location>
        <begin position="21"/>
        <end position="235"/>
    </location>
</feature>
<dbReference type="PANTHER" id="PTHR35149">
    <property type="entry name" value="SLL5132 PROTEIN"/>
    <property type="match status" value="1"/>
</dbReference>
<evidence type="ECO:0000313" key="4">
    <source>
        <dbReference type="Proteomes" id="UP000199040"/>
    </source>
</evidence>
<keyword evidence="4" id="KW-1185">Reference proteome</keyword>
<protein>
    <submittedName>
        <fullName evidence="3">Uncharacterized conserved protein, contains ParB-like and HNH nuclease domains</fullName>
    </submittedName>
</protein>
<dbReference type="Pfam" id="PF07510">
    <property type="entry name" value="GmrSD_C"/>
    <property type="match status" value="1"/>
</dbReference>
<gene>
    <name evidence="3" type="ORF">SAMN04487959_103202</name>
</gene>
<proteinExistence type="predicted"/>
<name>A0A1I2ZNC0_9GAMM</name>
<evidence type="ECO:0000259" key="2">
    <source>
        <dbReference type="Pfam" id="PF07510"/>
    </source>
</evidence>
<dbReference type="EMBL" id="FOPY01000003">
    <property type="protein sequence ID" value="SFH38581.1"/>
    <property type="molecule type" value="Genomic_DNA"/>
</dbReference>
<dbReference type="Pfam" id="PF03235">
    <property type="entry name" value="GmrSD_N"/>
    <property type="match status" value="1"/>
</dbReference>
<accession>A0A1I2ZNC0</accession>
<reference evidence="3 4" key="1">
    <citation type="submission" date="2016-10" db="EMBL/GenBank/DDBJ databases">
        <authorList>
            <person name="de Groot N.N."/>
        </authorList>
    </citation>
    <scope>NUCLEOTIDE SEQUENCE [LARGE SCALE GENOMIC DNA]</scope>
    <source>
        <strain evidence="3 4">CGMCC 1.6848</strain>
    </source>
</reference>
<sequence length="601" mass="68784">MKELIFSLDEIFDRETTAGCLSQYTANFFHIPAYQRGYKWSSEKGGAVTILLDDLKSAFQNKEEEYYLQYITVKRRPLVVGDQEIDCLEVIDGQQRLTTLSVLLSVFSALLGNSNLNKNIAAGKLHYAVRSNFFEESIYPSDKVLHLAETSWEDLVTIRPELDKQDIYLLHGAVKACYLLICEIEERVEFYRYILSSVKLIVNSVERHISSETVFRNLNSNKVPLTETELIKGLLLTQAGRKRVHNADSHFKEVLEVRLGLGKDWENIQRWTRQAQVRNFYFGSASDGMHQLLKLTAMGLAKLTKSKLSLSSQKYPLFEFYSQLNDADQVLTQLIDIQQRLADWFDNDYFYHAIGFCRFAKSSPYITLPFLRACLDKPSRADLKAWLGDCVRSLIGIEEGNLNEVEKLMYGEDDNRIHAVLLSLSIYPDSKYRGRFNFEAFNKEEWSLEHIFPQSPEGKGQVLKESHKENIRQLLQDASEEKEISEQVEEVLQLPQRSTEQRDVYEKALEATGCINNIGNICLLAKGDNSALGNKFFVDKRVAILQRIQAGSFVPKHTFDVFAKMITGLDDDIEQWTAHDISSHSKHVSSSLHAALMRGDL</sequence>
<dbReference type="STRING" id="442341.SAMN04487959_103202"/>
<dbReference type="InterPro" id="IPR004919">
    <property type="entry name" value="GmrSD_N"/>
</dbReference>
<evidence type="ECO:0000313" key="3">
    <source>
        <dbReference type="EMBL" id="SFH38581.1"/>
    </source>
</evidence>
<dbReference type="Proteomes" id="UP000199040">
    <property type="component" value="Unassembled WGS sequence"/>
</dbReference>
<dbReference type="PANTHER" id="PTHR35149:SF1">
    <property type="entry name" value="DUF5655 DOMAIN-CONTAINING PROTEIN"/>
    <property type="match status" value="1"/>
</dbReference>